<dbReference type="InterPro" id="IPR010766">
    <property type="entry name" value="DRTGG"/>
</dbReference>
<feature type="domain" description="CBS" evidence="3">
    <location>
        <begin position="255"/>
        <end position="310"/>
    </location>
</feature>
<dbReference type="SUPFAM" id="SSF54637">
    <property type="entry name" value="Thioesterase/thiol ester dehydrase-isomerase"/>
    <property type="match status" value="1"/>
</dbReference>
<dbReference type="CDD" id="cd04596">
    <property type="entry name" value="CBS_pair_DRTGG_assoc"/>
    <property type="match status" value="1"/>
</dbReference>
<evidence type="ECO:0000256" key="2">
    <source>
        <dbReference type="PROSITE-ProRule" id="PRU00703"/>
    </source>
</evidence>
<proteinExistence type="predicted"/>
<dbReference type="Proteomes" id="UP001139263">
    <property type="component" value="Unassembled WGS sequence"/>
</dbReference>
<dbReference type="Pfam" id="PF00571">
    <property type="entry name" value="CBS"/>
    <property type="match status" value="2"/>
</dbReference>
<evidence type="ECO:0000313" key="5">
    <source>
        <dbReference type="Proteomes" id="UP001139263"/>
    </source>
</evidence>
<dbReference type="SUPFAM" id="SSF54631">
    <property type="entry name" value="CBS-domain pair"/>
    <property type="match status" value="1"/>
</dbReference>
<organism evidence="4 5">
    <name type="scientific">Sulfoacidibacillus ferrooxidans</name>
    <dbReference type="NCBI Taxonomy" id="2005001"/>
    <lineage>
        <taxon>Bacteria</taxon>
        <taxon>Bacillati</taxon>
        <taxon>Bacillota</taxon>
        <taxon>Bacilli</taxon>
        <taxon>Bacillales</taxon>
        <taxon>Alicyclobacillaceae</taxon>
        <taxon>Sulfoacidibacillus</taxon>
    </lineage>
</organism>
<dbReference type="InterPro" id="IPR036388">
    <property type="entry name" value="WH-like_DNA-bd_sf"/>
</dbReference>
<gene>
    <name evidence="4" type="ORF">MM817_00707</name>
</gene>
<keyword evidence="5" id="KW-1185">Reference proteome</keyword>
<dbReference type="EMBL" id="JALBUF010000001">
    <property type="protein sequence ID" value="MCI0182447.1"/>
    <property type="molecule type" value="Genomic_DNA"/>
</dbReference>
<dbReference type="InterPro" id="IPR029069">
    <property type="entry name" value="HotDog_dom_sf"/>
</dbReference>
<dbReference type="AlphaFoldDB" id="A0A9X1V783"/>
<dbReference type="Gene3D" id="3.10.580.10">
    <property type="entry name" value="CBS-domain"/>
    <property type="match status" value="1"/>
</dbReference>
<dbReference type="Gene3D" id="1.10.10.10">
    <property type="entry name" value="Winged helix-like DNA-binding domain superfamily/Winged helix DNA-binding domain"/>
    <property type="match status" value="1"/>
</dbReference>
<dbReference type="SUPFAM" id="SSF75138">
    <property type="entry name" value="HprK N-terminal domain-like"/>
    <property type="match status" value="1"/>
</dbReference>
<dbReference type="InterPro" id="IPR006683">
    <property type="entry name" value="Thioestr_dom"/>
</dbReference>
<dbReference type="SUPFAM" id="SSF46785">
    <property type="entry name" value="Winged helix' DNA-binding domain"/>
    <property type="match status" value="1"/>
</dbReference>
<name>A0A9X1V783_9BACL</name>
<dbReference type="Gene3D" id="3.40.1390.20">
    <property type="entry name" value="HprK N-terminal domain-like"/>
    <property type="match status" value="1"/>
</dbReference>
<dbReference type="Gene3D" id="3.10.129.10">
    <property type="entry name" value="Hotdog Thioesterase"/>
    <property type="match status" value="1"/>
</dbReference>
<evidence type="ECO:0000259" key="3">
    <source>
        <dbReference type="PROSITE" id="PS51371"/>
    </source>
</evidence>
<sequence length="434" mass="47675">MSTKHDQILKHIEELPIGHKISVRQVAKQLEVSEGTAYRAIKEAEGQGLVTTIERVGTVRIEKKQRRDIDRLTFAEVVNIIDGSVLGGRGGLHKSLQKFVIAAMEIQDMVKYVDPGALVIVGNREAVHMASIEHGAAVLITGGFTTNAAVIHLADRLDLPIISSAYDTFSVASLINRAIYDRLIKKEVLLVEDLLGQDPPAILTAESTVADYRQLVTQTGHSRFPVLQSDGKLVGVVAARDIYGQESTTLMDKVMTKQPISVTAKTSVAAAAHMMVWEGLELLPVIEFKRLIGVISRQDVIKALQYNQKQPQMGDTIEDIVLGRFVAHVEDKVYQLSGEVTPQMSTPHGSLSVGAFTMIISEAAMQALKKVRDANMLIENSTLYFLKPVQIDQQVDARARVIDSGRKMGKVDVELFRGQELVGKALVTIQVLER</sequence>
<dbReference type="InterPro" id="IPR036390">
    <property type="entry name" value="WH_DNA-bd_sf"/>
</dbReference>
<evidence type="ECO:0000256" key="1">
    <source>
        <dbReference type="ARBA" id="ARBA00023122"/>
    </source>
</evidence>
<dbReference type="PANTHER" id="PTHR43080">
    <property type="entry name" value="CBS DOMAIN-CONTAINING PROTEIN CBSX3, MITOCHONDRIAL"/>
    <property type="match status" value="1"/>
</dbReference>
<accession>A0A9X1V783</accession>
<keyword evidence="1 2" id="KW-0129">CBS domain</keyword>
<dbReference type="Pfam" id="PF07085">
    <property type="entry name" value="DRTGG"/>
    <property type="match status" value="1"/>
</dbReference>
<comment type="caution">
    <text evidence="4">The sequence shown here is derived from an EMBL/GenBank/DDBJ whole genome shotgun (WGS) entry which is preliminary data.</text>
</comment>
<dbReference type="SMART" id="SM00116">
    <property type="entry name" value="CBS"/>
    <property type="match status" value="2"/>
</dbReference>
<dbReference type="PANTHER" id="PTHR43080:SF2">
    <property type="entry name" value="CBS DOMAIN-CONTAINING PROTEIN"/>
    <property type="match status" value="1"/>
</dbReference>
<evidence type="ECO:0000313" key="4">
    <source>
        <dbReference type="EMBL" id="MCI0182447.1"/>
    </source>
</evidence>
<dbReference type="RefSeq" id="WP_241712038.1">
    <property type="nucleotide sequence ID" value="NZ_JALBUF010000001.1"/>
</dbReference>
<dbReference type="InterPro" id="IPR000644">
    <property type="entry name" value="CBS_dom"/>
</dbReference>
<dbReference type="PROSITE" id="PS51371">
    <property type="entry name" value="CBS"/>
    <property type="match status" value="2"/>
</dbReference>
<dbReference type="InterPro" id="IPR028979">
    <property type="entry name" value="Ser_kin/Pase_Hpr-like_N_sf"/>
</dbReference>
<feature type="domain" description="CBS" evidence="3">
    <location>
        <begin position="195"/>
        <end position="253"/>
    </location>
</feature>
<protein>
    <recommendedName>
        <fullName evidence="3">CBS domain-containing protein</fullName>
    </recommendedName>
</protein>
<dbReference type="Pfam" id="PF03061">
    <property type="entry name" value="4HBT"/>
    <property type="match status" value="1"/>
</dbReference>
<reference evidence="4" key="1">
    <citation type="submission" date="2022-03" db="EMBL/GenBank/DDBJ databases">
        <title>Draft Genome Sequence of Firmicute Strain S0AB, a Heterotrophic Iron/Sulfur-Oxidizing Extreme Acidophile.</title>
        <authorList>
            <person name="Vergara E."/>
            <person name="Pakostova E."/>
            <person name="Johnson D.B."/>
            <person name="Holmes D.S."/>
        </authorList>
    </citation>
    <scope>NUCLEOTIDE SEQUENCE</scope>
    <source>
        <strain evidence="4">S0AB</strain>
    </source>
</reference>
<dbReference type="InterPro" id="IPR051257">
    <property type="entry name" value="Diverse_CBS-Domain"/>
</dbReference>
<dbReference type="InterPro" id="IPR046342">
    <property type="entry name" value="CBS_dom_sf"/>
</dbReference>